<evidence type="ECO:0000256" key="3">
    <source>
        <dbReference type="ARBA" id="ARBA00023082"/>
    </source>
</evidence>
<dbReference type="GO" id="GO:0003677">
    <property type="term" value="F:DNA binding"/>
    <property type="evidence" value="ECO:0007669"/>
    <property type="project" value="UniProtKB-KW"/>
</dbReference>
<protein>
    <submittedName>
        <fullName evidence="8">Unannotated protein</fullName>
    </submittedName>
</protein>
<sequence>MVNDESPDDSDILEGEEVNAEDIVIPGSLEWDPSEIETNYVNRGSFEDVYNSVYPRLYRHTVYELDRLNLSKKQVEEVLQTAMGKAYQNWDMYTQGTYALGWLKKIITNTAYNLRRKEKNEPLLFGDMGIIMDAPAYYARSAESAVIESVTFDEIRALFDDVREPFRSALKLVILEEMPYQDAADKVGVPLNTMLTRVNRGRAILKELVLTHKKEMGI</sequence>
<proteinExistence type="inferred from homology"/>
<evidence type="ECO:0000256" key="4">
    <source>
        <dbReference type="ARBA" id="ARBA00023125"/>
    </source>
</evidence>
<evidence type="ECO:0000256" key="2">
    <source>
        <dbReference type="ARBA" id="ARBA00023015"/>
    </source>
</evidence>
<comment type="similarity">
    <text evidence="1">Belongs to the sigma-70 factor family. ECF subfamily.</text>
</comment>
<evidence type="ECO:0000256" key="1">
    <source>
        <dbReference type="ARBA" id="ARBA00010641"/>
    </source>
</evidence>
<dbReference type="GO" id="GO:0016987">
    <property type="term" value="F:sigma factor activity"/>
    <property type="evidence" value="ECO:0007669"/>
    <property type="project" value="UniProtKB-KW"/>
</dbReference>
<dbReference type="InterPro" id="IPR039425">
    <property type="entry name" value="RNA_pol_sigma-70-like"/>
</dbReference>
<dbReference type="SUPFAM" id="SSF88659">
    <property type="entry name" value="Sigma3 and sigma4 domains of RNA polymerase sigma factors"/>
    <property type="match status" value="1"/>
</dbReference>
<dbReference type="Gene3D" id="1.10.10.10">
    <property type="entry name" value="Winged helix-like DNA-binding domain superfamily/Winged helix DNA-binding domain"/>
    <property type="match status" value="1"/>
</dbReference>
<dbReference type="PANTHER" id="PTHR43133">
    <property type="entry name" value="RNA POLYMERASE ECF-TYPE SIGMA FACTO"/>
    <property type="match status" value="1"/>
</dbReference>
<gene>
    <name evidence="7" type="ORF">UFOPK1413_00272</name>
    <name evidence="8" type="ORF">UFOPK1767_00819</name>
</gene>
<evidence type="ECO:0000256" key="5">
    <source>
        <dbReference type="ARBA" id="ARBA00023163"/>
    </source>
</evidence>
<dbReference type="SUPFAM" id="SSF88946">
    <property type="entry name" value="Sigma2 domain of RNA polymerase sigma factors"/>
    <property type="match status" value="1"/>
</dbReference>
<accession>A0A6J6FNY0</accession>
<keyword evidence="4" id="KW-0238">DNA-binding</keyword>
<keyword evidence="2" id="KW-0805">Transcription regulation</keyword>
<dbReference type="InterPro" id="IPR013325">
    <property type="entry name" value="RNA_pol_sigma_r2"/>
</dbReference>
<dbReference type="AlphaFoldDB" id="A0A6J6FNY0"/>
<name>A0A6J6FNY0_9ZZZZ</name>
<dbReference type="GO" id="GO:0006352">
    <property type="term" value="P:DNA-templated transcription initiation"/>
    <property type="evidence" value="ECO:0007669"/>
    <property type="project" value="InterPro"/>
</dbReference>
<dbReference type="PANTHER" id="PTHR43133:SF8">
    <property type="entry name" value="RNA POLYMERASE SIGMA FACTOR HI_1459-RELATED"/>
    <property type="match status" value="1"/>
</dbReference>
<dbReference type="InterPro" id="IPR007627">
    <property type="entry name" value="RNA_pol_sigma70_r2"/>
</dbReference>
<dbReference type="Pfam" id="PF04542">
    <property type="entry name" value="Sigma70_r2"/>
    <property type="match status" value="1"/>
</dbReference>
<evidence type="ECO:0000313" key="8">
    <source>
        <dbReference type="EMBL" id="CAB4588714.1"/>
    </source>
</evidence>
<feature type="domain" description="RNA polymerase sigma-70 region 2" evidence="6">
    <location>
        <begin position="65"/>
        <end position="119"/>
    </location>
</feature>
<dbReference type="EMBL" id="CAEZSG010000025">
    <property type="protein sequence ID" value="CAB4533161.1"/>
    <property type="molecule type" value="Genomic_DNA"/>
</dbReference>
<reference evidence="8" key="1">
    <citation type="submission" date="2020-05" db="EMBL/GenBank/DDBJ databases">
        <authorList>
            <person name="Chiriac C."/>
            <person name="Salcher M."/>
            <person name="Ghai R."/>
            <person name="Kavagutti S V."/>
        </authorList>
    </citation>
    <scope>NUCLEOTIDE SEQUENCE</scope>
</reference>
<keyword evidence="3" id="KW-0731">Sigma factor</keyword>
<dbReference type="InterPro" id="IPR013324">
    <property type="entry name" value="RNA_pol_sigma_r3/r4-like"/>
</dbReference>
<dbReference type="Gene3D" id="1.10.1740.10">
    <property type="match status" value="1"/>
</dbReference>
<dbReference type="EMBL" id="CAEZTZ010000114">
    <property type="protein sequence ID" value="CAB4588714.1"/>
    <property type="molecule type" value="Genomic_DNA"/>
</dbReference>
<organism evidence="8">
    <name type="scientific">freshwater metagenome</name>
    <dbReference type="NCBI Taxonomy" id="449393"/>
    <lineage>
        <taxon>unclassified sequences</taxon>
        <taxon>metagenomes</taxon>
        <taxon>ecological metagenomes</taxon>
    </lineage>
</organism>
<evidence type="ECO:0000313" key="7">
    <source>
        <dbReference type="EMBL" id="CAB4533161.1"/>
    </source>
</evidence>
<dbReference type="InterPro" id="IPR036388">
    <property type="entry name" value="WH-like_DNA-bd_sf"/>
</dbReference>
<evidence type="ECO:0000259" key="6">
    <source>
        <dbReference type="Pfam" id="PF04542"/>
    </source>
</evidence>
<keyword evidence="5" id="KW-0804">Transcription</keyword>